<gene>
    <name evidence="2" type="ORF">IDH45_07210</name>
</gene>
<feature type="transmembrane region" description="Helical" evidence="1">
    <location>
        <begin position="33"/>
        <end position="54"/>
    </location>
</feature>
<organism evidence="2 3">
    <name type="scientific">Paenibacillus oceani</name>
    <dbReference type="NCBI Taxonomy" id="2772510"/>
    <lineage>
        <taxon>Bacteria</taxon>
        <taxon>Bacillati</taxon>
        <taxon>Bacillota</taxon>
        <taxon>Bacilli</taxon>
        <taxon>Bacillales</taxon>
        <taxon>Paenibacillaceae</taxon>
        <taxon>Paenibacillus</taxon>
    </lineage>
</organism>
<keyword evidence="1" id="KW-0812">Transmembrane</keyword>
<keyword evidence="1" id="KW-1133">Transmembrane helix</keyword>
<keyword evidence="1" id="KW-0472">Membrane</keyword>
<dbReference type="EMBL" id="JACXJA010000007">
    <property type="protein sequence ID" value="MBD2861766.1"/>
    <property type="molecule type" value="Genomic_DNA"/>
</dbReference>
<proteinExistence type="predicted"/>
<dbReference type="AlphaFoldDB" id="A0A927GYC7"/>
<comment type="caution">
    <text evidence="2">The sequence shown here is derived from an EMBL/GenBank/DDBJ whole genome shotgun (WGS) entry which is preliminary data.</text>
</comment>
<dbReference type="RefSeq" id="WP_190926070.1">
    <property type="nucleotide sequence ID" value="NZ_JACXJA010000007.1"/>
</dbReference>
<evidence type="ECO:0000313" key="2">
    <source>
        <dbReference type="EMBL" id="MBD2861766.1"/>
    </source>
</evidence>
<protein>
    <submittedName>
        <fullName evidence="2">Uncharacterized protein</fullName>
    </submittedName>
</protein>
<evidence type="ECO:0000256" key="1">
    <source>
        <dbReference type="SAM" id="Phobius"/>
    </source>
</evidence>
<feature type="transmembrane region" description="Helical" evidence="1">
    <location>
        <begin position="9"/>
        <end position="27"/>
    </location>
</feature>
<name>A0A927GYC7_9BACL</name>
<keyword evidence="3" id="KW-1185">Reference proteome</keyword>
<accession>A0A927GYC7</accession>
<sequence length="63" mass="7136">MLEWINRISLLWAFVILFALHALLYYSLGNGSWFMLALLAAFVETGVIAAIQAFGRMTRKSND</sequence>
<dbReference type="Proteomes" id="UP000639396">
    <property type="component" value="Unassembled WGS sequence"/>
</dbReference>
<evidence type="ECO:0000313" key="3">
    <source>
        <dbReference type="Proteomes" id="UP000639396"/>
    </source>
</evidence>
<reference evidence="2" key="1">
    <citation type="submission" date="2020-09" db="EMBL/GenBank/DDBJ databases">
        <title>A novel bacterium of genus Paenibacillus, isolated from South China Sea.</title>
        <authorList>
            <person name="Huang H."/>
            <person name="Mo K."/>
            <person name="Hu Y."/>
        </authorList>
    </citation>
    <scope>NUCLEOTIDE SEQUENCE</scope>
    <source>
        <strain evidence="2">IB182363</strain>
    </source>
</reference>